<dbReference type="Proteomes" id="UP000237819">
    <property type="component" value="Unassembled WGS sequence"/>
</dbReference>
<evidence type="ECO:0000313" key="2">
    <source>
        <dbReference type="EMBL" id="PQO45221.1"/>
    </source>
</evidence>
<proteinExistence type="predicted"/>
<feature type="transmembrane region" description="Helical" evidence="1">
    <location>
        <begin position="20"/>
        <end position="43"/>
    </location>
</feature>
<gene>
    <name evidence="2" type="ORF">C5Y93_14760</name>
</gene>
<keyword evidence="1" id="KW-1133">Transmembrane helix</keyword>
<keyword evidence="1" id="KW-0472">Membrane</keyword>
<reference evidence="2 3" key="1">
    <citation type="submission" date="2018-02" db="EMBL/GenBank/DDBJ databases">
        <title>Comparative genomes isolates from brazilian mangrove.</title>
        <authorList>
            <person name="Araujo J.E."/>
            <person name="Taketani R.G."/>
            <person name="Silva M.C.P."/>
            <person name="Loureco M.V."/>
            <person name="Andreote F.D."/>
        </authorList>
    </citation>
    <scope>NUCLEOTIDE SEQUENCE [LARGE SCALE GENOMIC DNA]</scope>
    <source>
        <strain evidence="2 3">Nap-Phe MGV</strain>
    </source>
</reference>
<feature type="transmembrane region" description="Helical" evidence="1">
    <location>
        <begin position="49"/>
        <end position="72"/>
    </location>
</feature>
<protein>
    <submittedName>
        <fullName evidence="2">Uncharacterized protein</fullName>
    </submittedName>
</protein>
<name>A0A2S8GLM1_9BACT</name>
<dbReference type="EMBL" id="PUHZ01000015">
    <property type="protein sequence ID" value="PQO45221.1"/>
    <property type="molecule type" value="Genomic_DNA"/>
</dbReference>
<evidence type="ECO:0000313" key="3">
    <source>
        <dbReference type="Proteomes" id="UP000237819"/>
    </source>
</evidence>
<sequence>MKEEGEHPRELSAPRPGWALVAVSVLSIGIFLWCGGFFVGVGIRQQNGVGLGAMIACGLMGPGGLAILQFLGTFGARRIGAITCTLFYSFVAIASFIVGCFVVTDVAHVRLTWLESLWRGGLFCAICFWSWSSLGLNLARSQQLLRAPAARAIPLRFTTREFFLFMLAIGIVLGGASFAAHR</sequence>
<organism evidence="2 3">
    <name type="scientific">Blastopirellula marina</name>
    <dbReference type="NCBI Taxonomy" id="124"/>
    <lineage>
        <taxon>Bacteria</taxon>
        <taxon>Pseudomonadati</taxon>
        <taxon>Planctomycetota</taxon>
        <taxon>Planctomycetia</taxon>
        <taxon>Pirellulales</taxon>
        <taxon>Pirellulaceae</taxon>
        <taxon>Blastopirellula</taxon>
    </lineage>
</organism>
<dbReference type="AlphaFoldDB" id="A0A2S8GLM1"/>
<feature type="transmembrane region" description="Helical" evidence="1">
    <location>
        <begin position="79"/>
        <end position="104"/>
    </location>
</feature>
<accession>A0A2S8GLM1</accession>
<comment type="caution">
    <text evidence="2">The sequence shown here is derived from an EMBL/GenBank/DDBJ whole genome shotgun (WGS) entry which is preliminary data.</text>
</comment>
<dbReference type="RefSeq" id="WP_105336201.1">
    <property type="nucleotide sequence ID" value="NZ_PUHZ01000015.1"/>
</dbReference>
<feature type="transmembrane region" description="Helical" evidence="1">
    <location>
        <begin position="116"/>
        <end position="139"/>
    </location>
</feature>
<keyword evidence="1" id="KW-0812">Transmembrane</keyword>
<evidence type="ECO:0000256" key="1">
    <source>
        <dbReference type="SAM" id="Phobius"/>
    </source>
</evidence>
<feature type="transmembrane region" description="Helical" evidence="1">
    <location>
        <begin position="160"/>
        <end position="180"/>
    </location>
</feature>